<dbReference type="AlphaFoldDB" id="A0A0P7LII8"/>
<reference evidence="1 6" key="2">
    <citation type="submission" date="2018-04" db="EMBL/GenBank/DDBJ databases">
        <title>Large scale genomics of bovine and human commensal E. coli to reveal the emerging process of EHEC.</title>
        <authorList>
            <person name="Arimizu Y."/>
            <person name="Ogura Y."/>
        </authorList>
    </citation>
    <scope>NUCLEOTIDE SEQUENCE [LARGE SCALE GENOMIC DNA]</scope>
    <source>
        <strain evidence="1 6">ECSC038</strain>
    </source>
</reference>
<sequence>MAKYTVCDYQSTIRNNGNGCANLYLEVLLQGTSTPSLHQYRIAPDTRHPDINLIKAHLDEGFQQAKSEGLKVEISDYKERLYLYIRTPGNNLMQYSGCREK</sequence>
<gene>
    <name evidence="2" type="ORF">ACU57_03670</name>
    <name evidence="3" type="ORF">EAI46_00450</name>
    <name evidence="1" type="ORF">ExPECSC038_03737</name>
</gene>
<dbReference type="Proteomes" id="UP000300926">
    <property type="component" value="Unassembled WGS sequence"/>
</dbReference>
<organism evidence="2 4">
    <name type="scientific">Escherichia coli</name>
    <dbReference type="NCBI Taxonomy" id="562"/>
    <lineage>
        <taxon>Bacteria</taxon>
        <taxon>Pseudomonadati</taxon>
        <taxon>Pseudomonadota</taxon>
        <taxon>Gammaproteobacteria</taxon>
        <taxon>Enterobacterales</taxon>
        <taxon>Enterobacteriaceae</taxon>
        <taxon>Escherichia</taxon>
    </lineage>
</organism>
<evidence type="ECO:0000313" key="5">
    <source>
        <dbReference type="Proteomes" id="UP000281340"/>
    </source>
</evidence>
<proteinExistence type="predicted"/>
<evidence type="ECO:0000313" key="2">
    <source>
        <dbReference type="EMBL" id="KPO17255.1"/>
    </source>
</evidence>
<reference evidence="2 4" key="1">
    <citation type="journal article" date="2015" name="Front. Microbiol.">
        <title>Genetic determinants of heat resistance in Escherichia coli.</title>
        <authorList>
            <person name="Mercer R.G."/>
            <person name="Zheng J."/>
            <person name="Garcia-Hernandez R."/>
            <person name="Ruan L."/>
            <person name="Ganzle M.G."/>
            <person name="McMullen L.M."/>
        </authorList>
    </citation>
    <scope>NUCLEOTIDE SEQUENCE [LARGE SCALE GENOMIC DNA]</scope>
    <source>
        <strain evidence="2 4">AW1.3</strain>
    </source>
</reference>
<dbReference type="EMBL" id="RDDM01000001">
    <property type="protein sequence ID" value="RLY61031.1"/>
    <property type="molecule type" value="Genomic_DNA"/>
</dbReference>
<name>A0A0P7LII8_ECOLX</name>
<dbReference type="EMBL" id="BFIH01000065">
    <property type="protein sequence ID" value="GCO39255.1"/>
    <property type="molecule type" value="Genomic_DNA"/>
</dbReference>
<evidence type="ECO:0000313" key="3">
    <source>
        <dbReference type="EMBL" id="RLY61031.1"/>
    </source>
</evidence>
<protein>
    <submittedName>
        <fullName evidence="2">Uncharacterized protein</fullName>
    </submittedName>
</protein>
<dbReference type="PATRIC" id="fig|562.7813.peg.1328"/>
<dbReference type="Proteomes" id="UP000050556">
    <property type="component" value="Unassembled WGS sequence"/>
</dbReference>
<reference evidence="3 5" key="3">
    <citation type="submission" date="2018-10" db="EMBL/GenBank/DDBJ databases">
        <title>Comparison of Escherichia coli isolates recovered from retail chicken and from chicken fecal samples by antimicrobial susceptibility test and whole genome sequencing.</title>
        <authorList>
            <person name="Tang B."/>
            <person name="Ma Y."/>
            <person name="He X."/>
            <person name="Cao L."/>
            <person name="Xia X."/>
            <person name="Yang H."/>
        </authorList>
    </citation>
    <scope>NUCLEOTIDE SEQUENCE [LARGE SCALE GENOMIC DNA]</scope>
    <source>
        <strain evidence="3 5">CMJH98b</strain>
    </source>
</reference>
<accession>A0A0P7LII8</accession>
<dbReference type="Proteomes" id="UP000281340">
    <property type="component" value="Unassembled WGS sequence"/>
</dbReference>
<dbReference type="RefSeq" id="WP_001152000.1">
    <property type="nucleotide sequence ID" value="NZ_AP019677.1"/>
</dbReference>
<evidence type="ECO:0000313" key="4">
    <source>
        <dbReference type="Proteomes" id="UP000050556"/>
    </source>
</evidence>
<dbReference type="EMBL" id="LDYI01000034">
    <property type="protein sequence ID" value="KPO17255.1"/>
    <property type="molecule type" value="Genomic_DNA"/>
</dbReference>
<evidence type="ECO:0000313" key="6">
    <source>
        <dbReference type="Proteomes" id="UP000300926"/>
    </source>
</evidence>
<comment type="caution">
    <text evidence="2">The sequence shown here is derived from an EMBL/GenBank/DDBJ whole genome shotgun (WGS) entry which is preliminary data.</text>
</comment>
<evidence type="ECO:0000313" key="1">
    <source>
        <dbReference type="EMBL" id="GCO39255.1"/>
    </source>
</evidence>